<keyword evidence="3" id="KW-1185">Reference proteome</keyword>
<gene>
    <name evidence="2" type="ORF">HYG86_05245</name>
</gene>
<protein>
    <submittedName>
        <fullName evidence="2">Uncharacterized protein</fullName>
    </submittedName>
</protein>
<dbReference type="AlphaFoldDB" id="A0A7G9W6A6"/>
<evidence type="ECO:0000313" key="2">
    <source>
        <dbReference type="EMBL" id="QNO14218.1"/>
    </source>
</evidence>
<reference evidence="2 3" key="1">
    <citation type="submission" date="2020-07" db="EMBL/GenBank/DDBJ databases">
        <title>Alkalicella. sp. LB2 genome.</title>
        <authorList>
            <person name="Postec A."/>
            <person name="Quemeneur M."/>
        </authorList>
    </citation>
    <scope>NUCLEOTIDE SEQUENCE [LARGE SCALE GENOMIC DNA]</scope>
    <source>
        <strain evidence="2 3">LB2</strain>
    </source>
</reference>
<sequence length="325" mass="36171">MELINRYIYAVIKDLPEKQREDISKELKTLIDDMLEGEGEEKNDAVAVKKVLKELDDPAILASKYRGSERYLIGPGNYDSYIMILKIVTVAIFIGVSISKILGGIFSPEGNLLSVTIDYLVSLFVGVLQGFAWVTIGFAIAEQKGSKIEDTIEKENQWSLDDLPEVPQKEARISRVESGFSIVFTTIFFSLLYFNPQLFAIYSRGAEGTVVTPVLNIDALSGFKGMIIGIFLLNVLKETIKLIKGRWNLRLAVVTSILSAMSMIITLYVFNRPSIWNPELNAQIAKHLDIGIEQSTAVLGIVIIASAIEIVTSLYKGYKYNSTKL</sequence>
<feature type="transmembrane region" description="Helical" evidence="1">
    <location>
        <begin position="214"/>
        <end position="236"/>
    </location>
</feature>
<keyword evidence="1" id="KW-0812">Transmembrane</keyword>
<accession>A0A7G9W6A6</accession>
<evidence type="ECO:0000256" key="1">
    <source>
        <dbReference type="SAM" id="Phobius"/>
    </source>
</evidence>
<feature type="transmembrane region" description="Helical" evidence="1">
    <location>
        <begin position="176"/>
        <end position="194"/>
    </location>
</feature>
<feature type="transmembrane region" description="Helical" evidence="1">
    <location>
        <begin position="119"/>
        <end position="141"/>
    </location>
</feature>
<dbReference type="RefSeq" id="WP_213167877.1">
    <property type="nucleotide sequence ID" value="NZ_CP058559.1"/>
</dbReference>
<dbReference type="EMBL" id="CP058559">
    <property type="protein sequence ID" value="QNO14218.1"/>
    <property type="molecule type" value="Genomic_DNA"/>
</dbReference>
<feature type="transmembrane region" description="Helical" evidence="1">
    <location>
        <begin position="87"/>
        <end position="107"/>
    </location>
</feature>
<feature type="transmembrane region" description="Helical" evidence="1">
    <location>
        <begin position="297"/>
        <end position="315"/>
    </location>
</feature>
<proteinExistence type="predicted"/>
<keyword evidence="1" id="KW-1133">Transmembrane helix</keyword>
<name>A0A7G9W6A6_ALKCA</name>
<organism evidence="2 3">
    <name type="scientific">Alkalicella caledoniensis</name>
    <dbReference type="NCBI Taxonomy" id="2731377"/>
    <lineage>
        <taxon>Bacteria</taxon>
        <taxon>Bacillati</taxon>
        <taxon>Bacillota</taxon>
        <taxon>Clostridia</taxon>
        <taxon>Eubacteriales</taxon>
        <taxon>Proteinivoracaceae</taxon>
        <taxon>Alkalicella</taxon>
    </lineage>
</organism>
<dbReference type="KEGG" id="acae:HYG86_05245"/>
<dbReference type="Proteomes" id="UP000516160">
    <property type="component" value="Chromosome"/>
</dbReference>
<keyword evidence="1" id="KW-0472">Membrane</keyword>
<evidence type="ECO:0000313" key="3">
    <source>
        <dbReference type="Proteomes" id="UP000516160"/>
    </source>
</evidence>
<feature type="transmembrane region" description="Helical" evidence="1">
    <location>
        <begin position="248"/>
        <end position="270"/>
    </location>
</feature>